<evidence type="ECO:0000259" key="9">
    <source>
        <dbReference type="Pfam" id="PF17768"/>
    </source>
</evidence>
<reference evidence="10 11" key="1">
    <citation type="submission" date="2019-07" db="EMBL/GenBank/DDBJ databases">
        <title>Whole genome shotgun sequence of Oceanobacillus sojae NBRC 105379.</title>
        <authorList>
            <person name="Hosoyama A."/>
            <person name="Uohara A."/>
            <person name="Ohji S."/>
            <person name="Ichikawa N."/>
        </authorList>
    </citation>
    <scope>NUCLEOTIDE SEQUENCE [LARGE SCALE GENOMIC DNA]</scope>
    <source>
        <strain evidence="10 11">NBRC 105379</strain>
    </source>
</reference>
<dbReference type="STRING" id="582851.GCA_900162665_02458"/>
<gene>
    <name evidence="10" type="primary">recJ</name>
    <name evidence="10" type="ORF">OSO01_02230</name>
</gene>
<dbReference type="Pfam" id="PF01368">
    <property type="entry name" value="DHH"/>
    <property type="match status" value="1"/>
</dbReference>
<dbReference type="InterPro" id="IPR018779">
    <property type="entry name" value="RecJ_C"/>
</dbReference>
<feature type="domain" description="RecJ OB" evidence="9">
    <location>
        <begin position="448"/>
        <end position="552"/>
    </location>
</feature>
<dbReference type="GO" id="GO:0006310">
    <property type="term" value="P:DNA recombination"/>
    <property type="evidence" value="ECO:0007669"/>
    <property type="project" value="InterPro"/>
</dbReference>
<evidence type="ECO:0000313" key="11">
    <source>
        <dbReference type="Proteomes" id="UP000321558"/>
    </source>
</evidence>
<evidence type="ECO:0000259" key="8">
    <source>
        <dbReference type="Pfam" id="PF10141"/>
    </source>
</evidence>
<keyword evidence="11" id="KW-1185">Reference proteome</keyword>
<dbReference type="NCBIfam" id="TIGR00644">
    <property type="entry name" value="recJ"/>
    <property type="match status" value="1"/>
</dbReference>
<accession>A0A511ZDG1</accession>
<evidence type="ECO:0000259" key="7">
    <source>
        <dbReference type="Pfam" id="PF02272"/>
    </source>
</evidence>
<dbReference type="Pfam" id="PF02272">
    <property type="entry name" value="DHHA1"/>
    <property type="match status" value="1"/>
</dbReference>
<feature type="domain" description="DDH" evidence="6">
    <location>
        <begin position="81"/>
        <end position="224"/>
    </location>
</feature>
<dbReference type="PANTHER" id="PTHR30255">
    <property type="entry name" value="SINGLE-STRANDED-DNA-SPECIFIC EXONUCLEASE RECJ"/>
    <property type="match status" value="1"/>
</dbReference>
<name>A0A511ZDG1_9BACI</name>
<dbReference type="Gene3D" id="3.90.1640.30">
    <property type="match status" value="1"/>
</dbReference>
<comment type="caution">
    <text evidence="10">The sequence shown here is derived from an EMBL/GenBank/DDBJ whole genome shotgun (WGS) entry which is preliminary data.</text>
</comment>
<proteinExistence type="inferred from homology"/>
<feature type="domain" description="Single-stranded-DNA-specific exonuclease RecJ C-terminal" evidence="8">
    <location>
        <begin position="559"/>
        <end position="751"/>
    </location>
</feature>
<keyword evidence="5 10" id="KW-0269">Exonuclease</keyword>
<dbReference type="Gene3D" id="3.10.310.30">
    <property type="match status" value="1"/>
</dbReference>
<keyword evidence="3" id="KW-0540">Nuclease</keyword>
<dbReference type="InterPro" id="IPR051673">
    <property type="entry name" value="SSDNA_exonuclease_RecJ"/>
</dbReference>
<dbReference type="Pfam" id="PF17768">
    <property type="entry name" value="RecJ_OB"/>
    <property type="match status" value="1"/>
</dbReference>
<feature type="domain" description="DHHA1" evidence="7">
    <location>
        <begin position="339"/>
        <end position="431"/>
    </location>
</feature>
<dbReference type="InterPro" id="IPR041122">
    <property type="entry name" value="RecJ_OB"/>
</dbReference>
<dbReference type="AlphaFoldDB" id="A0A511ZDG1"/>
<sequence length="771" mass="87162">MLSSKANWKYINNPPVEERDSIEIAMSPIVKDLFLQRGITTTEEANQFMQPDLNNLIDPFLMNGMDKAVKRIKEAAENKEKIVVYGDYDADGVSSTVVLLHALKKIGADCEYYIPNRFTEGYGPNEAAFRQFHQAGFGLIITVDTGIASVHEAEVAKELGIDLIITDHHEPQAEIPDCYTIIHPKLSEDYFFKELAGVGVSLKLAQALIGELPREVLPFVAIGTIADLVPLVSENRILATFGLKELKRTNYVGLKALKQVCQLEEIITEEDIGFRIGPRLNAVGRLGDADLAVDLLLEEDNEIALEMANELNHINEQRKKIVQDIVQEAMEMVQTDKRIIIVAKEGWNEGVLGIVASKLVQKYDRPAIVLAIKPKQGIVKGSARSIPAFDLFEGCMTVRDLFTHFGGHAQAAGMTLPIENLDSLETALNDLLFQNLSEEDFKQELHINAILDIADINVALIEEIAKLSPFGMGNPKPLFEIREIPKEVRQIGSRKNHLKMQFASANGQMDMVGFGFGELKDAISPQTEISIVGELSVNEWNGRRNAQLMIEDLRITEWQLFDFRGKKAEQLIPDKANEVFVCDESIQPDEHTETFTYKEALSRDLTSYHTIGFTELPESMDVMKKIIKQMNPKNIVVALRQTTNQYPFQFPSRKEFVDYYSLIKQHQQFRVTEMQKAIEQHRGWNEAKIKFMSDVFTDLGFATLKDGWLCYEAAKNKKDLSESVIYQTCFKQKEAESILIYSNYQDLKKWFASYLNLDTSANLQEEAVYGL</sequence>
<dbReference type="GO" id="GO:0006281">
    <property type="term" value="P:DNA repair"/>
    <property type="evidence" value="ECO:0007669"/>
    <property type="project" value="InterPro"/>
</dbReference>
<evidence type="ECO:0000256" key="5">
    <source>
        <dbReference type="ARBA" id="ARBA00022839"/>
    </source>
</evidence>
<dbReference type="GO" id="GO:0008409">
    <property type="term" value="F:5'-3' exonuclease activity"/>
    <property type="evidence" value="ECO:0007669"/>
    <property type="project" value="InterPro"/>
</dbReference>
<organism evidence="10 11">
    <name type="scientific">Oceanobacillus sojae</name>
    <dbReference type="NCBI Taxonomy" id="582851"/>
    <lineage>
        <taxon>Bacteria</taxon>
        <taxon>Bacillati</taxon>
        <taxon>Bacillota</taxon>
        <taxon>Bacilli</taxon>
        <taxon>Bacillales</taxon>
        <taxon>Bacillaceae</taxon>
        <taxon>Oceanobacillus</taxon>
    </lineage>
</organism>
<dbReference type="RefSeq" id="WP_147207886.1">
    <property type="nucleotide sequence ID" value="NZ_BJYM01000001.1"/>
</dbReference>
<dbReference type="OrthoDB" id="9809852at2"/>
<evidence type="ECO:0000256" key="2">
    <source>
        <dbReference type="ARBA" id="ARBA00019841"/>
    </source>
</evidence>
<dbReference type="EMBL" id="BJYM01000001">
    <property type="protein sequence ID" value="GEN85484.1"/>
    <property type="molecule type" value="Genomic_DNA"/>
</dbReference>
<evidence type="ECO:0000313" key="10">
    <source>
        <dbReference type="EMBL" id="GEN85484.1"/>
    </source>
</evidence>
<evidence type="ECO:0000256" key="1">
    <source>
        <dbReference type="ARBA" id="ARBA00005915"/>
    </source>
</evidence>
<evidence type="ECO:0000259" key="6">
    <source>
        <dbReference type="Pfam" id="PF01368"/>
    </source>
</evidence>
<dbReference type="InterPro" id="IPR003156">
    <property type="entry name" value="DHHA1_dom"/>
</dbReference>
<dbReference type="SUPFAM" id="SSF64182">
    <property type="entry name" value="DHH phosphoesterases"/>
    <property type="match status" value="1"/>
</dbReference>
<dbReference type="GO" id="GO:0003676">
    <property type="term" value="F:nucleic acid binding"/>
    <property type="evidence" value="ECO:0007669"/>
    <property type="project" value="InterPro"/>
</dbReference>
<dbReference type="Pfam" id="PF10141">
    <property type="entry name" value="ssDNA-exonuc_C"/>
    <property type="match status" value="1"/>
</dbReference>
<evidence type="ECO:0000256" key="4">
    <source>
        <dbReference type="ARBA" id="ARBA00022801"/>
    </source>
</evidence>
<keyword evidence="4" id="KW-0378">Hydrolase</keyword>
<dbReference type="Proteomes" id="UP000321558">
    <property type="component" value="Unassembled WGS sequence"/>
</dbReference>
<dbReference type="PANTHER" id="PTHR30255:SF2">
    <property type="entry name" value="SINGLE-STRANDED-DNA-SPECIFIC EXONUCLEASE RECJ"/>
    <property type="match status" value="1"/>
</dbReference>
<protein>
    <recommendedName>
        <fullName evidence="2">Single-stranded-DNA-specific exonuclease RecJ</fullName>
    </recommendedName>
</protein>
<dbReference type="InterPro" id="IPR001667">
    <property type="entry name" value="DDH_dom"/>
</dbReference>
<dbReference type="InterPro" id="IPR004610">
    <property type="entry name" value="RecJ"/>
</dbReference>
<evidence type="ECO:0000256" key="3">
    <source>
        <dbReference type="ARBA" id="ARBA00022722"/>
    </source>
</evidence>
<comment type="similarity">
    <text evidence="1">Belongs to the RecJ family.</text>
</comment>
<dbReference type="InterPro" id="IPR038763">
    <property type="entry name" value="DHH_sf"/>
</dbReference>